<dbReference type="PANTHER" id="PTHR34351:SF1">
    <property type="entry name" value="SLR1927 PROTEIN"/>
    <property type="match status" value="1"/>
</dbReference>
<gene>
    <name evidence="2" type="ORF">EZJ19_03805</name>
</gene>
<evidence type="ECO:0000313" key="3">
    <source>
        <dbReference type="Proteomes" id="UP000295443"/>
    </source>
</evidence>
<evidence type="ECO:0000313" key="2">
    <source>
        <dbReference type="EMBL" id="TCJ18040.1"/>
    </source>
</evidence>
<accession>A0A4R1BKW5</accession>
<proteinExistence type="predicted"/>
<comment type="caution">
    <text evidence="2">The sequence shown here is derived from an EMBL/GenBank/DDBJ whole genome shotgun (WGS) entry which is preliminary data.</text>
</comment>
<dbReference type="OrthoDB" id="5298497at2"/>
<dbReference type="PANTHER" id="PTHR34351">
    <property type="entry name" value="SLR1927 PROTEIN-RELATED"/>
    <property type="match status" value="1"/>
</dbReference>
<organism evidence="2 3">
    <name type="scientific">Parasulfuritortus cantonensis</name>
    <dbReference type="NCBI Taxonomy" id="2528202"/>
    <lineage>
        <taxon>Bacteria</taxon>
        <taxon>Pseudomonadati</taxon>
        <taxon>Pseudomonadota</taxon>
        <taxon>Betaproteobacteria</taxon>
        <taxon>Nitrosomonadales</taxon>
        <taxon>Thiobacillaceae</taxon>
        <taxon>Parasulfuritortus</taxon>
    </lineage>
</organism>
<keyword evidence="3" id="KW-1185">Reference proteome</keyword>
<evidence type="ECO:0000256" key="1">
    <source>
        <dbReference type="SAM" id="Phobius"/>
    </source>
</evidence>
<keyword evidence="1" id="KW-0812">Transmembrane</keyword>
<keyword evidence="1" id="KW-0472">Membrane</keyword>
<sequence>MAGLRLNLPWRRPATEAGPINLAAGRLYVLPTRMGLVFGLLLLALLMVSVNYGISLGYLFTFLMAGIGIVSLFHSQRNLVGLALRPLATAPVFAGEQARFRLAVENRAGRARPGLCLEHAELSSGLADLDARSTASLDLDVGQPVRGWHRLDRLTLSSTWPLGLFRCWAVFKLDWGVLVYPKPAANPLPFPEPAGDGRALSWRRPGEDEFAALREYRPGDSPRRIAWKSVARGLPPLTKQFAGAGAGETWLRWQDCPESDVEGRLSRLARWALDASAQDRPWGLELANFRLPPGRGERHLQEALAALARHA</sequence>
<feature type="transmembrane region" description="Helical" evidence="1">
    <location>
        <begin position="58"/>
        <end position="75"/>
    </location>
</feature>
<keyword evidence="1" id="KW-1133">Transmembrane helix</keyword>
<dbReference type="AlphaFoldDB" id="A0A4R1BKW5"/>
<dbReference type="EMBL" id="SJZB01000013">
    <property type="protein sequence ID" value="TCJ18040.1"/>
    <property type="molecule type" value="Genomic_DNA"/>
</dbReference>
<feature type="transmembrane region" description="Helical" evidence="1">
    <location>
        <begin position="34"/>
        <end position="52"/>
    </location>
</feature>
<reference evidence="2 3" key="1">
    <citation type="submission" date="2019-03" db="EMBL/GenBank/DDBJ databases">
        <title>Genome sequence of Thiobacillaceae bacterium LSR1, a sulfur-oxidizing bacterium isolated from freshwater sediment.</title>
        <authorList>
            <person name="Li S."/>
        </authorList>
    </citation>
    <scope>NUCLEOTIDE SEQUENCE [LARGE SCALE GENOMIC DNA]</scope>
    <source>
        <strain evidence="2 3">LSR1</strain>
    </source>
</reference>
<dbReference type="Proteomes" id="UP000295443">
    <property type="component" value="Unassembled WGS sequence"/>
</dbReference>
<protein>
    <submittedName>
        <fullName evidence="2">DUF58 domain-containing protein</fullName>
    </submittedName>
</protein>
<name>A0A4R1BKW5_9PROT</name>
<dbReference type="RefSeq" id="WP_131444959.1">
    <property type="nucleotide sequence ID" value="NZ_SJZB01000013.1"/>
</dbReference>